<dbReference type="CDD" id="cd08946">
    <property type="entry name" value="SDR_e"/>
    <property type="match status" value="1"/>
</dbReference>
<dbReference type="SUPFAM" id="SSF51735">
    <property type="entry name" value="NAD(P)-binding Rossmann-fold domains"/>
    <property type="match status" value="1"/>
</dbReference>
<dbReference type="InterPro" id="IPR001509">
    <property type="entry name" value="Epimerase_deHydtase"/>
</dbReference>
<evidence type="ECO:0000256" key="1">
    <source>
        <dbReference type="ARBA" id="ARBA00007637"/>
    </source>
</evidence>
<keyword evidence="4" id="KW-1185">Reference proteome</keyword>
<evidence type="ECO:0000313" key="4">
    <source>
        <dbReference type="Proteomes" id="UP000480178"/>
    </source>
</evidence>
<dbReference type="KEGG" id="rhoz:GXP67_13400"/>
<dbReference type="RefSeq" id="WP_162443580.1">
    <property type="nucleotide sequence ID" value="NZ_CP048222.1"/>
</dbReference>
<protein>
    <submittedName>
        <fullName evidence="3">SDR family oxidoreductase</fullName>
    </submittedName>
</protein>
<evidence type="ECO:0000313" key="3">
    <source>
        <dbReference type="EMBL" id="QHT67551.1"/>
    </source>
</evidence>
<sequence>MNVLITGGAGYIGTELVRHLVSLPEVDYIVVYDNLSRSNYNLFIGNQLDTHKIRFVMGDLLDSRKLRKNLKGIDVVYHLAAKVTTPFDNTDSHFYEQVNHWGTAELVYAVEESNIAKFIFTSSSSVYGSSEELLNEESTPNPETFYGVSKFRGESHVNRLFDKMNALTLRCGNVYGYSPSMRFDTVINRFMFDANFNNRLSIHGNGKQTRSFIHIDKLVSALGQLLTQDVPAGIYNLTDKNIQVLDLIDVFKEIFPSLEFIFINQHLSMKEIRISPETKLHQYIQLPDSNLKQELINFKERFAFSSADAALQDKGYGQGI</sequence>
<name>A0A6C0GHK4_9BACT</name>
<dbReference type="EMBL" id="CP048222">
    <property type="protein sequence ID" value="QHT67551.1"/>
    <property type="molecule type" value="Genomic_DNA"/>
</dbReference>
<comment type="similarity">
    <text evidence="1">Belongs to the NAD(P)-dependent epimerase/dehydratase family.</text>
</comment>
<accession>A0A6C0GHK4</accession>
<evidence type="ECO:0000259" key="2">
    <source>
        <dbReference type="Pfam" id="PF01370"/>
    </source>
</evidence>
<dbReference type="Gene3D" id="3.40.50.720">
    <property type="entry name" value="NAD(P)-binding Rossmann-like Domain"/>
    <property type="match status" value="1"/>
</dbReference>
<reference evidence="3 4" key="1">
    <citation type="submission" date="2020-01" db="EMBL/GenBank/DDBJ databases">
        <authorList>
            <person name="Kim M.K."/>
        </authorList>
    </citation>
    <scope>NUCLEOTIDE SEQUENCE [LARGE SCALE GENOMIC DNA]</scope>
    <source>
        <strain evidence="3 4">172606-1</strain>
    </source>
</reference>
<dbReference type="AlphaFoldDB" id="A0A6C0GHK4"/>
<dbReference type="PANTHER" id="PTHR43000">
    <property type="entry name" value="DTDP-D-GLUCOSE 4,6-DEHYDRATASE-RELATED"/>
    <property type="match status" value="1"/>
</dbReference>
<dbReference type="Proteomes" id="UP000480178">
    <property type="component" value="Chromosome"/>
</dbReference>
<gene>
    <name evidence="3" type="ORF">GXP67_13400</name>
</gene>
<feature type="domain" description="NAD-dependent epimerase/dehydratase" evidence="2">
    <location>
        <begin position="3"/>
        <end position="237"/>
    </location>
</feature>
<dbReference type="Pfam" id="PF01370">
    <property type="entry name" value="Epimerase"/>
    <property type="match status" value="1"/>
</dbReference>
<proteinExistence type="inferred from homology"/>
<organism evidence="3 4">
    <name type="scientific">Rhodocytophaga rosea</name>
    <dbReference type="NCBI Taxonomy" id="2704465"/>
    <lineage>
        <taxon>Bacteria</taxon>
        <taxon>Pseudomonadati</taxon>
        <taxon>Bacteroidota</taxon>
        <taxon>Cytophagia</taxon>
        <taxon>Cytophagales</taxon>
        <taxon>Rhodocytophagaceae</taxon>
        <taxon>Rhodocytophaga</taxon>
    </lineage>
</organism>
<dbReference type="InterPro" id="IPR036291">
    <property type="entry name" value="NAD(P)-bd_dom_sf"/>
</dbReference>